<proteinExistence type="predicted"/>
<protein>
    <submittedName>
        <fullName evidence="2">HTH CENPB-type domain-containing protein</fullName>
    </submittedName>
</protein>
<gene>
    <name evidence="2" type="primary">DBV15_04522</name>
    <name evidence="2" type="ORF">TNCT_248631</name>
</gene>
<name>A0A8X6GS63_TRICU</name>
<dbReference type="InterPro" id="IPR004875">
    <property type="entry name" value="DDE_SF_endonuclease_dom"/>
</dbReference>
<organism evidence="2 3">
    <name type="scientific">Trichonephila clavata</name>
    <name type="common">Joro spider</name>
    <name type="synonym">Nephila clavata</name>
    <dbReference type="NCBI Taxonomy" id="2740835"/>
    <lineage>
        <taxon>Eukaryota</taxon>
        <taxon>Metazoa</taxon>
        <taxon>Ecdysozoa</taxon>
        <taxon>Arthropoda</taxon>
        <taxon>Chelicerata</taxon>
        <taxon>Arachnida</taxon>
        <taxon>Araneae</taxon>
        <taxon>Araneomorphae</taxon>
        <taxon>Entelegynae</taxon>
        <taxon>Araneoidea</taxon>
        <taxon>Nephilidae</taxon>
        <taxon>Trichonephila</taxon>
    </lineage>
</organism>
<accession>A0A8X6GS63</accession>
<dbReference type="AlphaFoldDB" id="A0A8X6GS63"/>
<dbReference type="OrthoDB" id="6433005at2759"/>
<evidence type="ECO:0000313" key="2">
    <source>
        <dbReference type="EMBL" id="GFR08759.1"/>
    </source>
</evidence>
<comment type="caution">
    <text evidence="2">The sequence shown here is derived from an EMBL/GenBank/DDBJ whole genome shotgun (WGS) entry which is preliminary data.</text>
</comment>
<evidence type="ECO:0000313" key="3">
    <source>
        <dbReference type="Proteomes" id="UP000887116"/>
    </source>
</evidence>
<reference evidence="2" key="1">
    <citation type="submission" date="2020-07" db="EMBL/GenBank/DDBJ databases">
        <title>Multicomponent nature underlies the extraordinary mechanical properties of spider dragline silk.</title>
        <authorList>
            <person name="Kono N."/>
            <person name="Nakamura H."/>
            <person name="Mori M."/>
            <person name="Yoshida Y."/>
            <person name="Ohtoshi R."/>
            <person name="Malay A.D."/>
            <person name="Moran D.A.P."/>
            <person name="Tomita M."/>
            <person name="Numata K."/>
            <person name="Arakawa K."/>
        </authorList>
    </citation>
    <scope>NUCLEOTIDE SEQUENCE</scope>
</reference>
<feature type="domain" description="DDE-1" evidence="1">
    <location>
        <begin position="1"/>
        <end position="119"/>
    </location>
</feature>
<dbReference type="GO" id="GO:0003676">
    <property type="term" value="F:nucleic acid binding"/>
    <property type="evidence" value="ECO:0007669"/>
    <property type="project" value="InterPro"/>
</dbReference>
<dbReference type="Proteomes" id="UP000887116">
    <property type="component" value="Unassembled WGS sequence"/>
</dbReference>
<dbReference type="EMBL" id="BMAO01006458">
    <property type="protein sequence ID" value="GFR08759.1"/>
    <property type="molecule type" value="Genomic_DNA"/>
</dbReference>
<dbReference type="Pfam" id="PF03184">
    <property type="entry name" value="DDE_1"/>
    <property type="match status" value="1"/>
</dbReference>
<keyword evidence="3" id="KW-1185">Reference proteome</keyword>
<sequence length="120" mass="13658">MACCNSEDNLVPPYCIFKGKRKNLSLRIVMPPVSNVEMNEKSAYLKLVVFIKFLMNHFIPRKEPGKVLLILDSHASHCSDVTVLDLAAENAVTLFCLPSLFTPYLQSLDCSFFKPLKTYW</sequence>
<evidence type="ECO:0000259" key="1">
    <source>
        <dbReference type="Pfam" id="PF03184"/>
    </source>
</evidence>